<dbReference type="InterPro" id="IPR012340">
    <property type="entry name" value="NA-bd_OB-fold"/>
</dbReference>
<dbReference type="Gene3D" id="2.40.50.100">
    <property type="match status" value="1"/>
</dbReference>
<reference evidence="5 6" key="1">
    <citation type="submission" date="2016-07" db="EMBL/GenBank/DDBJ databases">
        <title>Pervasive Adenine N6-methylation of Active Genes in Fungi.</title>
        <authorList>
            <consortium name="DOE Joint Genome Institute"/>
            <person name="Mondo S.J."/>
            <person name="Dannebaum R.O."/>
            <person name="Kuo R.C."/>
            <person name="Labutti K."/>
            <person name="Haridas S."/>
            <person name="Kuo A."/>
            <person name="Salamov A."/>
            <person name="Ahrendt S.R."/>
            <person name="Lipzen A."/>
            <person name="Sullivan W."/>
            <person name="Andreopoulos W.B."/>
            <person name="Clum A."/>
            <person name="Lindquist E."/>
            <person name="Daum C."/>
            <person name="Ramamoorthy G.K."/>
            <person name="Gryganskyi A."/>
            <person name="Culley D."/>
            <person name="Magnuson J.K."/>
            <person name="James T.Y."/>
            <person name="O'Malley M.A."/>
            <person name="Stajich J.E."/>
            <person name="Spatafora J.W."/>
            <person name="Visel A."/>
            <person name="Grigoriev I.V."/>
        </authorList>
    </citation>
    <scope>NUCLEOTIDE SEQUENCE [LARGE SCALE GENOMIC DNA]</scope>
    <source>
        <strain evidence="5 6">JEL800</strain>
    </source>
</reference>
<dbReference type="GO" id="GO:0005737">
    <property type="term" value="C:cytoplasm"/>
    <property type="evidence" value="ECO:0007669"/>
    <property type="project" value="TreeGrafter"/>
</dbReference>
<organism evidence="5 6">
    <name type="scientific">Rhizoclosmatium globosum</name>
    <dbReference type="NCBI Taxonomy" id="329046"/>
    <lineage>
        <taxon>Eukaryota</taxon>
        <taxon>Fungi</taxon>
        <taxon>Fungi incertae sedis</taxon>
        <taxon>Chytridiomycota</taxon>
        <taxon>Chytridiomycota incertae sedis</taxon>
        <taxon>Chytridiomycetes</taxon>
        <taxon>Chytridiales</taxon>
        <taxon>Chytriomycetaceae</taxon>
        <taxon>Rhizoclosmatium</taxon>
    </lineage>
</organism>
<evidence type="ECO:0000313" key="6">
    <source>
        <dbReference type="Proteomes" id="UP000193642"/>
    </source>
</evidence>
<evidence type="ECO:0000256" key="1">
    <source>
        <dbReference type="ARBA" id="ARBA00004604"/>
    </source>
</evidence>
<dbReference type="AlphaFoldDB" id="A0A1Y2CUX8"/>
<dbReference type="SUPFAM" id="SSF50249">
    <property type="entry name" value="Nucleic acid-binding proteins"/>
    <property type="match status" value="1"/>
</dbReference>
<dbReference type="OrthoDB" id="440760at2759"/>
<dbReference type="FunFam" id="2.40.50.140:FF:000223">
    <property type="entry name" value="Chromosome 1, whole genome shotgun sequence"/>
    <property type="match status" value="1"/>
</dbReference>
<dbReference type="SMART" id="SM00316">
    <property type="entry name" value="S1"/>
    <property type="match status" value="1"/>
</dbReference>
<dbReference type="InterPro" id="IPR019495">
    <property type="entry name" value="EXOSC1_C"/>
</dbReference>
<evidence type="ECO:0000313" key="5">
    <source>
        <dbReference type="EMBL" id="ORY50812.1"/>
    </source>
</evidence>
<keyword evidence="2" id="KW-0963">Cytoplasm</keyword>
<dbReference type="Gene3D" id="2.40.50.140">
    <property type="entry name" value="Nucleic acid-binding proteins"/>
    <property type="match status" value="1"/>
</dbReference>
<evidence type="ECO:0000256" key="2">
    <source>
        <dbReference type="ARBA" id="ARBA00022490"/>
    </source>
</evidence>
<dbReference type="PROSITE" id="PS50126">
    <property type="entry name" value="S1"/>
    <property type="match status" value="1"/>
</dbReference>
<dbReference type="GO" id="GO:0000176">
    <property type="term" value="C:nuclear exosome (RNase complex)"/>
    <property type="evidence" value="ECO:0007669"/>
    <property type="project" value="TreeGrafter"/>
</dbReference>
<dbReference type="Pfam" id="PF14382">
    <property type="entry name" value="ECR1_N"/>
    <property type="match status" value="1"/>
</dbReference>
<proteinExistence type="predicted"/>
<dbReference type="NCBIfam" id="NF034126">
    <property type="entry name" value="PRK09521.1"/>
    <property type="match status" value="1"/>
</dbReference>
<dbReference type="GO" id="GO:0005730">
    <property type="term" value="C:nucleolus"/>
    <property type="evidence" value="ECO:0007669"/>
    <property type="project" value="UniProtKB-SubCell"/>
</dbReference>
<dbReference type="STRING" id="329046.A0A1Y2CUX8"/>
<dbReference type="Proteomes" id="UP000193642">
    <property type="component" value="Unassembled WGS sequence"/>
</dbReference>
<dbReference type="Pfam" id="PF10447">
    <property type="entry name" value="EXOSC1"/>
    <property type="match status" value="1"/>
</dbReference>
<dbReference type="GO" id="GO:0003723">
    <property type="term" value="F:RNA binding"/>
    <property type="evidence" value="ECO:0007669"/>
    <property type="project" value="InterPro"/>
</dbReference>
<comment type="subcellular location">
    <subcellularLocation>
        <location evidence="1">Nucleus</location>
        <location evidence="1">Nucleolus</location>
    </subcellularLocation>
</comment>
<dbReference type="PANTHER" id="PTHR12686">
    <property type="entry name" value="3'-5' EXORIBONUCLEASE CSL4-RELATED"/>
    <property type="match status" value="1"/>
</dbReference>
<dbReference type="InterPro" id="IPR039771">
    <property type="entry name" value="Csl4"/>
</dbReference>
<dbReference type="EMBL" id="MCGO01000006">
    <property type="protein sequence ID" value="ORY50812.1"/>
    <property type="molecule type" value="Genomic_DNA"/>
</dbReference>
<accession>A0A1Y2CUX8</accession>
<evidence type="ECO:0000259" key="4">
    <source>
        <dbReference type="PROSITE" id="PS50126"/>
    </source>
</evidence>
<gene>
    <name evidence="5" type="ORF">BCR33DRAFT_712793</name>
</gene>
<keyword evidence="6" id="KW-1185">Reference proteome</keyword>
<dbReference type="GO" id="GO:0006396">
    <property type="term" value="P:RNA processing"/>
    <property type="evidence" value="ECO:0007669"/>
    <property type="project" value="InterPro"/>
</dbReference>
<dbReference type="InterPro" id="IPR025721">
    <property type="entry name" value="Exosome_cplx_N_dom"/>
</dbReference>
<dbReference type="GO" id="GO:0000785">
    <property type="term" value="C:chromatin"/>
    <property type="evidence" value="ECO:0007669"/>
    <property type="project" value="EnsemblFungi"/>
</dbReference>
<protein>
    <recommendedName>
        <fullName evidence="4">S1 motif domain-containing protein</fullName>
    </recommendedName>
</protein>
<dbReference type="PANTHER" id="PTHR12686:SF8">
    <property type="entry name" value="EXOSOME COMPLEX COMPONENT CSL4"/>
    <property type="match status" value="1"/>
</dbReference>
<keyword evidence="3" id="KW-0271">Exosome</keyword>
<sequence length="196" mass="21094">MTVVTPGERLGLAGEFFASNGTVEVGDHIYASIVGTVTTTKSTTSGELDTIQVIPTKKTMKSSIPEVSSIVTGKVLRVNPRMATLSIMVVGDQPCADNFQGIIRVQDVRATERDKIQIYNCFRPGDIVRAEVISLGDSRSYYLSTAKNELGVILATSVAGHTMIPISWEEMVCPKTKAVENRKCAKPVAIGESSTQ</sequence>
<name>A0A1Y2CUX8_9FUNG</name>
<comment type="caution">
    <text evidence="5">The sequence shown here is derived from an EMBL/GenBank/DDBJ whole genome shotgun (WGS) entry which is preliminary data.</text>
</comment>
<dbReference type="InterPro" id="IPR003029">
    <property type="entry name" value="S1_domain"/>
</dbReference>
<feature type="domain" description="S1 motif" evidence="4">
    <location>
        <begin position="68"/>
        <end position="147"/>
    </location>
</feature>
<dbReference type="SUPFAM" id="SSF110324">
    <property type="entry name" value="Ribosomal L27 protein-like"/>
    <property type="match status" value="1"/>
</dbReference>
<dbReference type="CDD" id="cd05791">
    <property type="entry name" value="S1_CSL4"/>
    <property type="match status" value="1"/>
</dbReference>
<evidence type="ECO:0000256" key="3">
    <source>
        <dbReference type="ARBA" id="ARBA00022835"/>
    </source>
</evidence>